<dbReference type="GO" id="GO:0042254">
    <property type="term" value="P:ribosome biogenesis"/>
    <property type="evidence" value="ECO:0007669"/>
    <property type="project" value="UniProtKB-KW"/>
</dbReference>
<dbReference type="GO" id="GO:0016787">
    <property type="term" value="F:hydrolase activity"/>
    <property type="evidence" value="ECO:0007669"/>
    <property type="project" value="UniProtKB-KW"/>
</dbReference>
<dbReference type="Gene3D" id="3.40.50.150">
    <property type="entry name" value="Vaccinia Virus protein VP39"/>
    <property type="match status" value="1"/>
</dbReference>
<evidence type="ECO:0000259" key="20">
    <source>
        <dbReference type="PROSITE" id="PS51195"/>
    </source>
</evidence>
<dbReference type="InterPro" id="IPR014014">
    <property type="entry name" value="RNA_helicase_DEAD_Q_motif"/>
</dbReference>
<feature type="compositionally biased region" description="Low complexity" evidence="17">
    <location>
        <begin position="114"/>
        <end position="124"/>
    </location>
</feature>
<dbReference type="Pfam" id="PF00271">
    <property type="entry name" value="Helicase_C"/>
    <property type="match status" value="1"/>
</dbReference>
<evidence type="ECO:0000256" key="12">
    <source>
        <dbReference type="ARBA" id="ARBA00023204"/>
    </source>
</evidence>
<dbReference type="InterPro" id="IPR029063">
    <property type="entry name" value="SAM-dependent_MTases_sf"/>
</dbReference>
<dbReference type="SUPFAM" id="SSF53335">
    <property type="entry name" value="S-adenosyl-L-methionine-dependent methyltransferases"/>
    <property type="match status" value="1"/>
</dbReference>
<dbReference type="SMART" id="SM00487">
    <property type="entry name" value="DEXDc"/>
    <property type="match status" value="1"/>
</dbReference>
<dbReference type="GO" id="GO:0006694">
    <property type="term" value="P:steroid biosynthetic process"/>
    <property type="evidence" value="ECO:0007669"/>
    <property type="project" value="InterPro"/>
</dbReference>
<evidence type="ECO:0000259" key="18">
    <source>
        <dbReference type="PROSITE" id="PS51192"/>
    </source>
</evidence>
<evidence type="ECO:0000256" key="16">
    <source>
        <dbReference type="PROSITE-ProRule" id="PRU01022"/>
    </source>
</evidence>
<evidence type="ECO:0000313" key="23">
    <source>
        <dbReference type="Proteomes" id="UP000614334"/>
    </source>
</evidence>
<feature type="compositionally biased region" description="Polar residues" evidence="17">
    <location>
        <begin position="1433"/>
        <end position="1450"/>
    </location>
</feature>
<evidence type="ECO:0000256" key="17">
    <source>
        <dbReference type="SAM" id="MobiDB-lite"/>
    </source>
</evidence>
<keyword evidence="4" id="KW-0690">Ribosome biogenesis</keyword>
<dbReference type="Pfam" id="PF04098">
    <property type="entry name" value="Rad52_Rad22"/>
    <property type="match status" value="1"/>
</dbReference>
<keyword evidence="16" id="KW-0949">S-adenosyl-L-methionine</keyword>
<feature type="compositionally biased region" description="Polar residues" evidence="17">
    <location>
        <begin position="1357"/>
        <end position="1366"/>
    </location>
</feature>
<evidence type="ECO:0000259" key="21">
    <source>
        <dbReference type="PROSITE" id="PS51685"/>
    </source>
</evidence>
<dbReference type="GO" id="GO:0006302">
    <property type="term" value="P:double-strand break repair"/>
    <property type="evidence" value="ECO:0007669"/>
    <property type="project" value="UniProtKB-ARBA"/>
</dbReference>
<evidence type="ECO:0000256" key="4">
    <source>
        <dbReference type="ARBA" id="ARBA00022517"/>
    </source>
</evidence>
<evidence type="ECO:0000256" key="2">
    <source>
        <dbReference type="ARBA" id="ARBA00006638"/>
    </source>
</evidence>
<evidence type="ECO:0000256" key="5">
    <source>
        <dbReference type="ARBA" id="ARBA00022679"/>
    </source>
</evidence>
<dbReference type="SMART" id="SM00490">
    <property type="entry name" value="HELICc"/>
    <property type="match status" value="1"/>
</dbReference>
<reference evidence="22" key="1">
    <citation type="submission" date="2020-09" db="EMBL/GenBank/DDBJ databases">
        <title>Comparative genome analyses of four rice-infecting Rhizoctonia solani isolates reveal extensive enrichment of homogalacturonan modification genes.</title>
        <authorList>
            <person name="Lee D.-Y."/>
            <person name="Jeon J."/>
            <person name="Kim K.-T."/>
            <person name="Cheong K."/>
            <person name="Song H."/>
            <person name="Choi G."/>
            <person name="Ko J."/>
            <person name="Opiyo S.O."/>
            <person name="Zuo S."/>
            <person name="Madhav S."/>
            <person name="Lee Y.-H."/>
            <person name="Wang G.-L."/>
        </authorList>
    </citation>
    <scope>NUCLEOTIDE SEQUENCE</scope>
    <source>
        <strain evidence="22">AG1-IA B2</strain>
    </source>
</reference>
<keyword evidence="16" id="KW-0489">Methyltransferase</keyword>
<dbReference type="GO" id="GO:0003724">
    <property type="term" value="F:RNA helicase activity"/>
    <property type="evidence" value="ECO:0007669"/>
    <property type="project" value="UniProtKB-EC"/>
</dbReference>
<keyword evidence="8" id="KW-0378">Hydrolase</keyword>
<keyword evidence="9" id="KW-0347">Helicase</keyword>
<dbReference type="CDD" id="cd17946">
    <property type="entry name" value="DEADc_DDX24"/>
    <property type="match status" value="1"/>
</dbReference>
<dbReference type="GO" id="GO:0008168">
    <property type="term" value="F:methyltransferase activity"/>
    <property type="evidence" value="ECO:0007669"/>
    <property type="project" value="UniProtKB-KW"/>
</dbReference>
<feature type="region of interest" description="Disordered" evidence="17">
    <location>
        <begin position="1298"/>
        <end position="1387"/>
    </location>
</feature>
<keyword evidence="11" id="KW-0694">RNA-binding</keyword>
<dbReference type="Pfam" id="PF00270">
    <property type="entry name" value="DEAD"/>
    <property type="match status" value="1"/>
</dbReference>
<feature type="region of interest" description="Disordered" evidence="17">
    <location>
        <begin position="1"/>
        <end position="57"/>
    </location>
</feature>
<evidence type="ECO:0000256" key="7">
    <source>
        <dbReference type="ARBA" id="ARBA00022763"/>
    </source>
</evidence>
<dbReference type="Pfam" id="PF08498">
    <property type="entry name" value="Sterol_MT_C"/>
    <property type="match status" value="1"/>
</dbReference>
<dbReference type="CDD" id="cd02440">
    <property type="entry name" value="AdoMet_MTases"/>
    <property type="match status" value="1"/>
</dbReference>
<dbReference type="EC" id="3.6.4.13" evidence="3"/>
<evidence type="ECO:0000256" key="13">
    <source>
        <dbReference type="ARBA" id="ARBA00023242"/>
    </source>
</evidence>
<dbReference type="GO" id="GO:0010467">
    <property type="term" value="P:gene expression"/>
    <property type="evidence" value="ECO:0007669"/>
    <property type="project" value="UniProtKB-ARBA"/>
</dbReference>
<feature type="domain" description="DEAD-box RNA helicase Q" evidence="20">
    <location>
        <begin position="135"/>
        <end position="163"/>
    </location>
</feature>
<dbReference type="GO" id="GO:0032259">
    <property type="term" value="P:methylation"/>
    <property type="evidence" value="ECO:0007669"/>
    <property type="project" value="UniProtKB-KW"/>
</dbReference>
<dbReference type="InterPro" id="IPR042525">
    <property type="entry name" value="Rad52_Rad59_Rad22_sf"/>
</dbReference>
<dbReference type="PROSITE" id="PS51195">
    <property type="entry name" value="Q_MOTIF"/>
    <property type="match status" value="1"/>
</dbReference>
<keyword evidence="12" id="KW-0234">DNA repair</keyword>
<dbReference type="InterPro" id="IPR050079">
    <property type="entry name" value="DEAD_box_RNA_helicase"/>
</dbReference>
<feature type="region of interest" description="Disordered" evidence="17">
    <location>
        <begin position="99"/>
        <end position="124"/>
    </location>
</feature>
<dbReference type="PROSITE" id="PS51194">
    <property type="entry name" value="HELICASE_CTER"/>
    <property type="match status" value="1"/>
</dbReference>
<evidence type="ECO:0000256" key="10">
    <source>
        <dbReference type="ARBA" id="ARBA00022840"/>
    </source>
</evidence>
<keyword evidence="6" id="KW-0547">Nucleotide-binding</keyword>
<comment type="similarity">
    <text evidence="16">Belongs to the class I-like SAM-binding methyltransferase superfamily. Erg6/SMT family.</text>
</comment>
<dbReference type="InterPro" id="IPR041247">
    <property type="entry name" value="Rad52_fam"/>
</dbReference>
<keyword evidence="13" id="KW-0539">Nucleus</keyword>
<dbReference type="Gene3D" id="3.40.50.300">
    <property type="entry name" value="P-loop containing nucleotide triphosphate hydrolases"/>
    <property type="match status" value="2"/>
</dbReference>
<dbReference type="Proteomes" id="UP000614334">
    <property type="component" value="Unassembled WGS sequence"/>
</dbReference>
<name>A0A8H7IM30_9AGAM</name>
<keyword evidence="10" id="KW-0067">ATP-binding</keyword>
<dbReference type="PANTHER" id="PTHR47959:SF1">
    <property type="entry name" value="ATP-DEPENDENT RNA HELICASE DBPA"/>
    <property type="match status" value="1"/>
</dbReference>
<evidence type="ECO:0000256" key="15">
    <source>
        <dbReference type="PROSITE-ProRule" id="PRU00552"/>
    </source>
</evidence>
<dbReference type="SUPFAM" id="SSF54768">
    <property type="entry name" value="dsRNA-binding domain-like"/>
    <property type="match status" value="1"/>
</dbReference>
<protein>
    <recommendedName>
        <fullName evidence="3">RNA helicase</fullName>
        <ecNumber evidence="3">3.6.4.13</ecNumber>
    </recommendedName>
</protein>
<accession>A0A8H7IM30</accession>
<dbReference type="EMBL" id="JACYCF010000001">
    <property type="protein sequence ID" value="KAF8761217.1"/>
    <property type="molecule type" value="Genomic_DNA"/>
</dbReference>
<dbReference type="InterPro" id="IPR000629">
    <property type="entry name" value="RNA-helicase_DEAD-box_CS"/>
</dbReference>
<evidence type="ECO:0000313" key="22">
    <source>
        <dbReference type="EMBL" id="KAF8761217.1"/>
    </source>
</evidence>
<dbReference type="InterPro" id="IPR025714">
    <property type="entry name" value="Methyltranfer_dom"/>
</dbReference>
<evidence type="ECO:0000256" key="11">
    <source>
        <dbReference type="ARBA" id="ARBA00022884"/>
    </source>
</evidence>
<comment type="subcellular location">
    <subcellularLocation>
        <location evidence="1">Nucleus</location>
    </subcellularLocation>
</comment>
<keyword evidence="7" id="KW-0227">DNA damage</keyword>
<feature type="compositionally biased region" description="Polar residues" evidence="17">
    <location>
        <begin position="1318"/>
        <end position="1327"/>
    </location>
</feature>
<dbReference type="GO" id="GO:0006310">
    <property type="term" value="P:DNA recombination"/>
    <property type="evidence" value="ECO:0007669"/>
    <property type="project" value="UniProtKB-ARBA"/>
</dbReference>
<comment type="similarity">
    <text evidence="2">Belongs to the RAD52 family.</text>
</comment>
<evidence type="ECO:0000256" key="3">
    <source>
        <dbReference type="ARBA" id="ARBA00012552"/>
    </source>
</evidence>
<dbReference type="GO" id="GO:0005829">
    <property type="term" value="C:cytosol"/>
    <property type="evidence" value="ECO:0007669"/>
    <property type="project" value="TreeGrafter"/>
</dbReference>
<dbReference type="Pfam" id="PF13847">
    <property type="entry name" value="Methyltransf_31"/>
    <property type="match status" value="1"/>
</dbReference>
<dbReference type="PROSITE" id="PS00039">
    <property type="entry name" value="DEAD_ATP_HELICASE"/>
    <property type="match status" value="1"/>
</dbReference>
<feature type="domain" description="Helicase C-terminal" evidence="19">
    <location>
        <begin position="435"/>
        <end position="578"/>
    </location>
</feature>
<feature type="domain" description="SAM-dependent methyltransferase Erg6/SMT-type" evidence="21">
    <location>
        <begin position="777"/>
        <end position="1047"/>
    </location>
</feature>
<evidence type="ECO:0000259" key="19">
    <source>
        <dbReference type="PROSITE" id="PS51194"/>
    </source>
</evidence>
<dbReference type="PROSITE" id="PS51192">
    <property type="entry name" value="HELICASE_ATP_BIND_1"/>
    <property type="match status" value="1"/>
</dbReference>
<evidence type="ECO:0000256" key="8">
    <source>
        <dbReference type="ARBA" id="ARBA00022801"/>
    </source>
</evidence>
<dbReference type="GO" id="GO:0005634">
    <property type="term" value="C:nucleus"/>
    <property type="evidence" value="ECO:0007669"/>
    <property type="project" value="UniProtKB-SubCell"/>
</dbReference>
<dbReference type="GO" id="GO:0003723">
    <property type="term" value="F:RNA binding"/>
    <property type="evidence" value="ECO:0007669"/>
    <property type="project" value="UniProtKB-KW"/>
</dbReference>
<dbReference type="SUPFAM" id="SSF52540">
    <property type="entry name" value="P-loop containing nucleoside triphosphate hydrolases"/>
    <property type="match status" value="1"/>
</dbReference>
<organism evidence="22 23">
    <name type="scientific">Rhizoctonia solani</name>
    <dbReference type="NCBI Taxonomy" id="456999"/>
    <lineage>
        <taxon>Eukaryota</taxon>
        <taxon>Fungi</taxon>
        <taxon>Dikarya</taxon>
        <taxon>Basidiomycota</taxon>
        <taxon>Agaricomycotina</taxon>
        <taxon>Agaricomycetes</taxon>
        <taxon>Cantharellales</taxon>
        <taxon>Ceratobasidiaceae</taxon>
        <taxon>Rhizoctonia</taxon>
    </lineage>
</organism>
<evidence type="ECO:0000256" key="14">
    <source>
        <dbReference type="ARBA" id="ARBA00047984"/>
    </source>
</evidence>
<feature type="short sequence motif" description="Q motif" evidence="15">
    <location>
        <begin position="135"/>
        <end position="163"/>
    </location>
</feature>
<feature type="compositionally biased region" description="Gly residues" evidence="17">
    <location>
        <begin position="1471"/>
        <end position="1482"/>
    </location>
</feature>
<dbReference type="InterPro" id="IPR001650">
    <property type="entry name" value="Helicase_C-like"/>
</dbReference>
<proteinExistence type="inferred from homology"/>
<evidence type="ECO:0000256" key="6">
    <source>
        <dbReference type="ARBA" id="ARBA00022741"/>
    </source>
</evidence>
<dbReference type="Gene3D" id="3.30.390.80">
    <property type="entry name" value="DNA repair protein Rad52/59/22"/>
    <property type="match status" value="1"/>
</dbReference>
<feature type="domain" description="Helicase ATP-binding" evidence="18">
    <location>
        <begin position="166"/>
        <end position="384"/>
    </location>
</feature>
<keyword evidence="5 16" id="KW-0808">Transferase</keyword>
<comment type="caution">
    <text evidence="22">The sequence shown here is derived from an EMBL/GenBank/DDBJ whole genome shotgun (WGS) entry which is preliminary data.</text>
</comment>
<dbReference type="InterPro" id="IPR030384">
    <property type="entry name" value="MeTrfase_SMT"/>
</dbReference>
<dbReference type="GO" id="GO:0005524">
    <property type="term" value="F:ATP binding"/>
    <property type="evidence" value="ECO:0007669"/>
    <property type="project" value="UniProtKB-KW"/>
</dbReference>
<dbReference type="InterPro" id="IPR014001">
    <property type="entry name" value="Helicase_ATP-bd"/>
</dbReference>
<feature type="compositionally biased region" description="Basic residues" evidence="17">
    <location>
        <begin position="14"/>
        <end position="31"/>
    </location>
</feature>
<evidence type="ECO:0000256" key="1">
    <source>
        <dbReference type="ARBA" id="ARBA00004123"/>
    </source>
</evidence>
<dbReference type="PROSITE" id="PS51685">
    <property type="entry name" value="SAM_MT_ERG6_SMT"/>
    <property type="match status" value="1"/>
</dbReference>
<sequence>MEAISLPSKVTPRMLKRKHSAVTSTSRKKNKLGSAHEDVSNYGSDTEDDGLAWRPVSRPAGAMLGGGLDEDGGLLTIEEIEDVDVEYVDTEAGGRIAKLKKRGRSSGKRQTNDSTKPSKTTPISTNVTFDQSLLPEWASMSLHPIISHSLLELSFTNPTPIQKSALPFAQQGRDVVGVAETGSGKTLAYSLPILQYILSNPTSNSSRKLAALILAPTRELALQVCEHLKKVISAGASSSNGGVPRVSIAAIIGGLSVQKQRRILERGADIIVATPGRLWDVLGENNTLARQIRSVQFLVLDEADRMVEAGHFQELDNIVKLTVRRKEPEEQDEMAGDPVFAEATAAAVDSAPANTEMQTFVFSATMSKELQINLSRRSTKRKNKDQKGSTLDDLLMKLDFRDPNPAIVDLSPEYGKVSTLTESRIECVSGDKDFYLYYFLLRYPGRSLVFVSSIDGIRRLTPIMEQLQLKVFPLHSQLQQRQRLKNLDRFKSTPSAVLIATDVAARGLDIPSVDHVIHYQLPRTADAYVHRNGRTARAQREGFSLLLIAPNERGIMKGLMESLKRAEPIVELPIEHDILDRLKHRVQLARQIDAAQHKVKKDNHEKNWLKETAEALEIELDSDIEAHNEKSHQAKKNFAKVQKLKLELKELLSEPLVARGISRRYITSGSRSIADDLVNARNHKKMLGVPNVSAGEDVAIQVPYPLPPPSSLPFTSCTFYLLHLTMATTETLDDGRVKSRVANYTAFWDNDSAKDGDAHKDNRLENYKDVINGAAFFSALLARHEHYLASMMNLKPGMRVLDVGCGVGGPAREIARFADVNITGLNNNDFQIGRARKYTEKAGLSDQVQFVKGDFMKLSEQFGENTFDAVYAIEATVHAPTWEGVYGEIKKVLKPGGIFGVYEWCMTDAWDPSNPEHKDIAHGIEVGDGIPEMRTIKQAREALKTVGFEILHEEDLADRPDPIPWYYPLEGDIWKAQTAWDYITVWRMSWSGKIVTQTTVRVLEAFGLVPKGTFDVGEALKKAADALVRGGQQKLFTPMYLVVSRKPEATMEENMSMNHVLSAHLLDSFDHSRRASAPPFGGHGQAGHGSSTQLGFFPMTHGSYSQMSMMSNNSLSVEQLAQMQAKLNKKLGPEYVAISLSWRSLHLNIYADLYPNAPAQEEASPKLTYAEGWKIINLANEVFGFNGWSSSVLSITTDYVVQSTKIRKRIGTMLESPLLFGLPFVMALFMKTLDSALWKTQGKRRRARQGCKKEAVTDAIKRTLRNFGNVLGNCLYDKQYVSEIAKVKAPVVKLDQESLHRRPDLAGPVPNMPPPRESTPQSTTTFARNLPPRPLGNPLHLRHRPPASPITRPTHPPNTDNSNTRVTPPVSEVNPEDPAPPAPVEPTSGQALFDIRLVESCLKMGACTVVRRTMPFRQYFTRLSCFPYGSEEPGSTSDSVSSPPGATSNGILEESVTKRPRIRLADAIRGGAPGTGGSGPGVGQKRQRTN</sequence>
<evidence type="ECO:0000256" key="9">
    <source>
        <dbReference type="ARBA" id="ARBA00022806"/>
    </source>
</evidence>
<dbReference type="InterPro" id="IPR027417">
    <property type="entry name" value="P-loop_NTPase"/>
</dbReference>
<dbReference type="CDD" id="cd18787">
    <property type="entry name" value="SF2_C_DEAD"/>
    <property type="match status" value="1"/>
</dbReference>
<gene>
    <name evidence="22" type="ORF">RHS01_00825</name>
</gene>
<dbReference type="PANTHER" id="PTHR47959">
    <property type="entry name" value="ATP-DEPENDENT RNA HELICASE RHLE-RELATED"/>
    <property type="match status" value="1"/>
</dbReference>
<comment type="catalytic activity">
    <reaction evidence="14">
        <text>ATP + H2O = ADP + phosphate + H(+)</text>
        <dbReference type="Rhea" id="RHEA:13065"/>
        <dbReference type="ChEBI" id="CHEBI:15377"/>
        <dbReference type="ChEBI" id="CHEBI:15378"/>
        <dbReference type="ChEBI" id="CHEBI:30616"/>
        <dbReference type="ChEBI" id="CHEBI:43474"/>
        <dbReference type="ChEBI" id="CHEBI:456216"/>
        <dbReference type="EC" id="3.6.4.13"/>
    </reaction>
</comment>
<dbReference type="InterPro" id="IPR013705">
    <property type="entry name" value="Sterol_MeTrfase_C"/>
</dbReference>
<feature type="region of interest" description="Disordered" evidence="17">
    <location>
        <begin position="1430"/>
        <end position="1490"/>
    </location>
</feature>
<dbReference type="InterPro" id="IPR011545">
    <property type="entry name" value="DEAD/DEAH_box_helicase_dom"/>
</dbReference>